<sequence>NFGRQTAVRVLRESSPLSIITTNKALSDEYQTNPLTFTFVPSVGRLPAHSQVAETSKSIFKVSKEKKQGRQQVYQSHIASKDWTSESGSCKDTVRDMNYPCKKDIHTQDKEAALDTFVDMQDNDIFQAEYVFVMDSDDEEDKSISRSINEKSDSMSKLYQPMPSAVSIITMESSRTTAPVGTSMVSAPQVPISPQEQLTSLSSTTHLISTPLPAINVVSPFIERVDTVLPTLNQTLTPEASSRPFICETESPVKNSRKWLTAPAYSPPSCVMQHMSAQNSTMLSSLSESQITKITKPSNNTISNTLSQSLSPERSFRTGTLSPLPTLIETHHLCPHPKPLQSPIYGSSSTICSTEELCSPMSHHRTLSKSGKSTSLPSRLSFLTAILKSGKSTKQRSGTPTPYLSSLSSKPIGSPVHTICQHSTTTKTLSTNWVNLKQGKHTSSDDSLKQTRTLPSSLEFSVWNQPAKAPNQMPL</sequence>
<proteinExistence type="predicted"/>
<evidence type="ECO:0000256" key="1">
    <source>
        <dbReference type="SAM" id="MobiDB-lite"/>
    </source>
</evidence>
<organism evidence="2 3">
    <name type="scientific">Pleurodeles waltl</name>
    <name type="common">Iberian ribbed newt</name>
    <dbReference type="NCBI Taxonomy" id="8319"/>
    <lineage>
        <taxon>Eukaryota</taxon>
        <taxon>Metazoa</taxon>
        <taxon>Chordata</taxon>
        <taxon>Craniata</taxon>
        <taxon>Vertebrata</taxon>
        <taxon>Euteleostomi</taxon>
        <taxon>Amphibia</taxon>
        <taxon>Batrachia</taxon>
        <taxon>Caudata</taxon>
        <taxon>Salamandroidea</taxon>
        <taxon>Salamandridae</taxon>
        <taxon>Pleurodelinae</taxon>
        <taxon>Pleurodeles</taxon>
    </lineage>
</organism>
<feature type="region of interest" description="Disordered" evidence="1">
    <location>
        <begin position="297"/>
        <end position="316"/>
    </location>
</feature>
<dbReference type="PANTHER" id="PTHR31514:SF1">
    <property type="entry name" value="MUSCULAR LMNA-INTERACTING PROTEIN"/>
    <property type="match status" value="1"/>
</dbReference>
<protein>
    <submittedName>
        <fullName evidence="2">Uncharacterized protein</fullName>
    </submittedName>
</protein>
<name>A0AAV7RFY1_PLEWA</name>
<feature type="non-terminal residue" evidence="2">
    <location>
        <position position="475"/>
    </location>
</feature>
<reference evidence="2" key="1">
    <citation type="journal article" date="2022" name="bioRxiv">
        <title>Sequencing and chromosome-scale assembly of the giantPleurodeles waltlgenome.</title>
        <authorList>
            <person name="Brown T."/>
            <person name="Elewa A."/>
            <person name="Iarovenko S."/>
            <person name="Subramanian E."/>
            <person name="Araus A.J."/>
            <person name="Petzold A."/>
            <person name="Susuki M."/>
            <person name="Suzuki K.-i.T."/>
            <person name="Hayashi T."/>
            <person name="Toyoda A."/>
            <person name="Oliveira C."/>
            <person name="Osipova E."/>
            <person name="Leigh N.D."/>
            <person name="Simon A."/>
            <person name="Yun M.H."/>
        </authorList>
    </citation>
    <scope>NUCLEOTIDE SEQUENCE</scope>
    <source>
        <strain evidence="2">20211129_DDA</strain>
        <tissue evidence="2">Liver</tissue>
    </source>
</reference>
<feature type="region of interest" description="Disordered" evidence="1">
    <location>
        <begin position="390"/>
        <end position="409"/>
    </location>
</feature>
<evidence type="ECO:0000313" key="2">
    <source>
        <dbReference type="EMBL" id="KAJ1150430.1"/>
    </source>
</evidence>
<accession>A0AAV7RFY1</accession>
<dbReference type="EMBL" id="JANPWB010000009">
    <property type="protein sequence ID" value="KAJ1150430.1"/>
    <property type="molecule type" value="Genomic_DNA"/>
</dbReference>
<dbReference type="InterPro" id="IPR029331">
    <property type="entry name" value="MLIP"/>
</dbReference>
<feature type="non-terminal residue" evidence="2">
    <location>
        <position position="1"/>
    </location>
</feature>
<gene>
    <name evidence="2" type="ORF">NDU88_003222</name>
</gene>
<comment type="caution">
    <text evidence="2">The sequence shown here is derived from an EMBL/GenBank/DDBJ whole genome shotgun (WGS) entry which is preliminary data.</text>
</comment>
<dbReference type="Proteomes" id="UP001066276">
    <property type="component" value="Chromosome 5"/>
</dbReference>
<evidence type="ECO:0000313" key="3">
    <source>
        <dbReference type="Proteomes" id="UP001066276"/>
    </source>
</evidence>
<dbReference type="AlphaFoldDB" id="A0AAV7RFY1"/>
<dbReference type="Pfam" id="PF15274">
    <property type="entry name" value="MLIP"/>
    <property type="match status" value="2"/>
</dbReference>
<keyword evidence="3" id="KW-1185">Reference proteome</keyword>
<dbReference type="PANTHER" id="PTHR31514">
    <property type="entry name" value="MUSCULAR LMNA-INTERACTING PROTEIN MLIP"/>
    <property type="match status" value="1"/>
</dbReference>